<reference evidence="2" key="2">
    <citation type="journal article" date="2017" name="J. Anim. Genet.">
        <title>Multiple reference genome sequences of hot pepper reveal the massive evolution of plant disease resistance genes by retroduplication.</title>
        <authorList>
            <person name="Kim S."/>
            <person name="Park J."/>
            <person name="Yeom S.-I."/>
            <person name="Kim Y.-M."/>
            <person name="Seo E."/>
            <person name="Kim K.-T."/>
            <person name="Kim M.-S."/>
            <person name="Lee J.M."/>
            <person name="Cheong K."/>
            <person name="Shin H.-S."/>
            <person name="Kim S.-B."/>
            <person name="Han K."/>
            <person name="Lee J."/>
            <person name="Park M."/>
            <person name="Lee H.-A."/>
            <person name="Lee H.-Y."/>
            <person name="Lee Y."/>
            <person name="Oh S."/>
            <person name="Lee J.H."/>
            <person name="Choi E."/>
            <person name="Choi E."/>
            <person name="Lee S.E."/>
            <person name="Jeon J."/>
            <person name="Kim H."/>
            <person name="Choi G."/>
            <person name="Song H."/>
            <person name="Lee J."/>
            <person name="Lee S.-C."/>
            <person name="Kwon J.-K."/>
            <person name="Lee H.-Y."/>
            <person name="Koo N."/>
            <person name="Hong Y."/>
            <person name="Kim R.W."/>
            <person name="Kang W.-H."/>
            <person name="Huh J.H."/>
            <person name="Kang B.-C."/>
            <person name="Yang T.-J."/>
            <person name="Lee Y.-H."/>
            <person name="Bennetzen J.L."/>
            <person name="Choi D."/>
        </authorList>
    </citation>
    <scope>NUCLEOTIDE SEQUENCE [LARGE SCALE GENOMIC DNA]</scope>
    <source>
        <strain evidence="2">cv. PBC81</strain>
    </source>
</reference>
<dbReference type="CDD" id="cd09272">
    <property type="entry name" value="RNase_HI_RT_Ty1"/>
    <property type="match status" value="1"/>
</dbReference>
<dbReference type="AlphaFoldDB" id="A0A2G2X917"/>
<evidence type="ECO:0008006" key="3">
    <source>
        <dbReference type="Google" id="ProtNLM"/>
    </source>
</evidence>
<dbReference type="PANTHER" id="PTHR11439:SF491">
    <property type="entry name" value="INTEGRASE CATALYTIC DOMAIN-CONTAINING PROTEIN"/>
    <property type="match status" value="1"/>
</dbReference>
<gene>
    <name evidence="1" type="ORF">CQW23_08474</name>
</gene>
<keyword evidence="2" id="KW-1185">Reference proteome</keyword>
<reference evidence="1 2" key="1">
    <citation type="journal article" date="2017" name="Genome Biol.">
        <title>New reference genome sequences of hot pepper reveal the massive evolution of plant disease-resistance genes by retroduplication.</title>
        <authorList>
            <person name="Kim S."/>
            <person name="Park J."/>
            <person name="Yeom S.I."/>
            <person name="Kim Y.M."/>
            <person name="Seo E."/>
            <person name="Kim K.T."/>
            <person name="Kim M.S."/>
            <person name="Lee J.M."/>
            <person name="Cheong K."/>
            <person name="Shin H.S."/>
            <person name="Kim S.B."/>
            <person name="Han K."/>
            <person name="Lee J."/>
            <person name="Park M."/>
            <person name="Lee H.A."/>
            <person name="Lee H.Y."/>
            <person name="Lee Y."/>
            <person name="Oh S."/>
            <person name="Lee J.H."/>
            <person name="Choi E."/>
            <person name="Choi E."/>
            <person name="Lee S.E."/>
            <person name="Jeon J."/>
            <person name="Kim H."/>
            <person name="Choi G."/>
            <person name="Song H."/>
            <person name="Lee J."/>
            <person name="Lee S.C."/>
            <person name="Kwon J.K."/>
            <person name="Lee H.Y."/>
            <person name="Koo N."/>
            <person name="Hong Y."/>
            <person name="Kim R.W."/>
            <person name="Kang W.H."/>
            <person name="Huh J.H."/>
            <person name="Kang B.C."/>
            <person name="Yang T.J."/>
            <person name="Lee Y.H."/>
            <person name="Bennetzen J.L."/>
            <person name="Choi D."/>
        </authorList>
    </citation>
    <scope>NUCLEOTIDE SEQUENCE [LARGE SCALE GENOMIC DNA]</scope>
    <source>
        <strain evidence="2">cv. PBC81</strain>
    </source>
</reference>
<organism evidence="1 2">
    <name type="scientific">Capsicum baccatum</name>
    <name type="common">Peruvian pepper</name>
    <dbReference type="NCBI Taxonomy" id="33114"/>
    <lineage>
        <taxon>Eukaryota</taxon>
        <taxon>Viridiplantae</taxon>
        <taxon>Streptophyta</taxon>
        <taxon>Embryophyta</taxon>
        <taxon>Tracheophyta</taxon>
        <taxon>Spermatophyta</taxon>
        <taxon>Magnoliopsida</taxon>
        <taxon>eudicotyledons</taxon>
        <taxon>Gunneridae</taxon>
        <taxon>Pentapetalae</taxon>
        <taxon>asterids</taxon>
        <taxon>lamiids</taxon>
        <taxon>Solanales</taxon>
        <taxon>Solanaceae</taxon>
        <taxon>Solanoideae</taxon>
        <taxon>Capsiceae</taxon>
        <taxon>Capsicum</taxon>
    </lineage>
</organism>
<name>A0A2G2X917_CAPBA</name>
<protein>
    <recommendedName>
        <fullName evidence="3">Retrovirus-related Pol polyprotein from transposon TNT 1-94</fullName>
    </recommendedName>
</protein>
<proteinExistence type="predicted"/>
<dbReference type="PANTHER" id="PTHR11439">
    <property type="entry name" value="GAG-POL-RELATED RETROTRANSPOSON"/>
    <property type="match status" value="1"/>
</dbReference>
<accession>A0A2G2X917</accession>
<dbReference type="OrthoDB" id="1288954at2759"/>
<comment type="caution">
    <text evidence="1">The sequence shown here is derived from an EMBL/GenBank/DDBJ whole genome shotgun (WGS) entry which is preliminary data.</text>
</comment>
<evidence type="ECO:0000313" key="2">
    <source>
        <dbReference type="Proteomes" id="UP000224567"/>
    </source>
</evidence>
<evidence type="ECO:0000313" key="1">
    <source>
        <dbReference type="EMBL" id="PHT54012.1"/>
    </source>
</evidence>
<dbReference type="Proteomes" id="UP000224567">
    <property type="component" value="Unassembled WGS sequence"/>
</dbReference>
<dbReference type="EMBL" id="MLFT02000003">
    <property type="protein sequence ID" value="PHT54012.1"/>
    <property type="molecule type" value="Genomic_DNA"/>
</dbReference>
<sequence>MEILRDREKCKLYLSQKIYIEKVLHSFNIQNTKPVSTPLAAHFQLSATLSPKIDDEHIYISRVPYSCVFGSLMYAMACSRPDLSYAVSAVRRYMANPSKEHWKVVHWIFRYLHGSYDICLQFERNRDGVIGYVDSDFAGDLDKRRSLIGYVFTIGGCAISWKTTLQTTITLSSTEAEYRLLQRLARKISTYNNPADMMTKTLPSAKFEHCLDLVSVSSQDVPLGAFVEKVESFLKMNLSSELEFVSRWILLEFVTRIFLIGP</sequence>
<dbReference type="STRING" id="33114.A0A2G2X917"/>